<dbReference type="HOGENOM" id="CLU_3282740_0_0_2"/>
<gene>
    <name evidence="1" type="ordered locus">HAH_4193</name>
</gene>
<accession>G0HYG7</accession>
<reference evidence="1 2" key="1">
    <citation type="journal article" date="2011" name="J. Bacteriol.">
        <title>Complete genome sequence of Haloarcula hispanica, a model haloarchaeon for studying genetics, metabolism, and virus-host interaction.</title>
        <authorList>
            <person name="Liu H."/>
            <person name="Wu Z."/>
            <person name="Li M."/>
            <person name="Zhang F."/>
            <person name="Zheng H."/>
            <person name="Han J."/>
            <person name="Liu J."/>
            <person name="Zhou J."/>
            <person name="Wang S."/>
            <person name="Xiang H."/>
        </authorList>
    </citation>
    <scope>NUCLEOTIDE SEQUENCE [LARGE SCALE GENOMIC DNA]</scope>
    <source>
        <strain evidence="2">ATCC 33960 / DSM 4426 / JCM 8911 / NBRC 102182 / NCIMB 2187 / VKM B-1755</strain>
    </source>
</reference>
<name>G0HYG7_HALHT</name>
<protein>
    <submittedName>
        <fullName evidence="1">Uncharacterized protein</fullName>
    </submittedName>
</protein>
<sequence length="40" mass="4332">MAQPAAPPTTVPTVFADDGFERFGRQTLAHRAVLVFAVVF</sequence>
<organism evidence="1 2">
    <name type="scientific">Haloarcula hispanica (strain ATCC 33960 / DSM 4426 / JCM 8911 / NBRC 102182 / NCIMB 2187 / VKM B-1755)</name>
    <dbReference type="NCBI Taxonomy" id="634497"/>
    <lineage>
        <taxon>Archaea</taxon>
        <taxon>Methanobacteriati</taxon>
        <taxon>Methanobacteriota</taxon>
        <taxon>Stenosarchaea group</taxon>
        <taxon>Halobacteria</taxon>
        <taxon>Halobacteriales</taxon>
        <taxon>Haloarculaceae</taxon>
        <taxon>Haloarcula</taxon>
    </lineage>
</organism>
<evidence type="ECO:0000313" key="2">
    <source>
        <dbReference type="Proteomes" id="UP000005629"/>
    </source>
</evidence>
<evidence type="ECO:0000313" key="1">
    <source>
        <dbReference type="EMBL" id="AEM58868.1"/>
    </source>
</evidence>
<proteinExistence type="predicted"/>
<dbReference type="KEGG" id="hhi:HAH_4193"/>
<dbReference type="EMBL" id="CP002922">
    <property type="protein sequence ID" value="AEM58868.1"/>
    <property type="molecule type" value="Genomic_DNA"/>
</dbReference>
<dbReference type="AlphaFoldDB" id="G0HYG7"/>
<dbReference type="Proteomes" id="UP000005629">
    <property type="component" value="Chromosome II"/>
</dbReference>